<name>A0A507EFX0_9FUNG</name>
<organism evidence="1 2">
    <name type="scientific">Powellomyces hirtus</name>
    <dbReference type="NCBI Taxonomy" id="109895"/>
    <lineage>
        <taxon>Eukaryota</taxon>
        <taxon>Fungi</taxon>
        <taxon>Fungi incertae sedis</taxon>
        <taxon>Chytridiomycota</taxon>
        <taxon>Chytridiomycota incertae sedis</taxon>
        <taxon>Chytridiomycetes</taxon>
        <taxon>Spizellomycetales</taxon>
        <taxon>Powellomycetaceae</taxon>
        <taxon>Powellomyces</taxon>
    </lineage>
</organism>
<comment type="caution">
    <text evidence="1">The sequence shown here is derived from an EMBL/GenBank/DDBJ whole genome shotgun (WGS) entry which is preliminary data.</text>
</comment>
<evidence type="ECO:0000313" key="1">
    <source>
        <dbReference type="EMBL" id="TPX62146.1"/>
    </source>
</evidence>
<keyword evidence="2" id="KW-1185">Reference proteome</keyword>
<dbReference type="AlphaFoldDB" id="A0A507EFX0"/>
<accession>A0A507EFX0</accession>
<protein>
    <submittedName>
        <fullName evidence="1">Uncharacterized protein</fullName>
    </submittedName>
</protein>
<evidence type="ECO:0000313" key="2">
    <source>
        <dbReference type="Proteomes" id="UP000318582"/>
    </source>
</evidence>
<dbReference type="EMBL" id="QEAQ01000004">
    <property type="protein sequence ID" value="TPX62146.1"/>
    <property type="molecule type" value="Genomic_DNA"/>
</dbReference>
<gene>
    <name evidence="1" type="ORF">PhCBS80983_g00627</name>
</gene>
<dbReference type="STRING" id="109895.A0A507EFX0"/>
<dbReference type="Proteomes" id="UP000318582">
    <property type="component" value="Unassembled WGS sequence"/>
</dbReference>
<reference evidence="1 2" key="1">
    <citation type="journal article" date="2019" name="Sci. Rep.">
        <title>Comparative genomics of chytrid fungi reveal insights into the obligate biotrophic and pathogenic lifestyle of Synchytrium endobioticum.</title>
        <authorList>
            <person name="van de Vossenberg B.T.L.H."/>
            <person name="Warris S."/>
            <person name="Nguyen H.D.T."/>
            <person name="van Gent-Pelzer M.P.E."/>
            <person name="Joly D.L."/>
            <person name="van de Geest H.C."/>
            <person name="Bonants P.J.M."/>
            <person name="Smith D.S."/>
            <person name="Levesque C.A."/>
            <person name="van der Lee T.A.J."/>
        </authorList>
    </citation>
    <scope>NUCLEOTIDE SEQUENCE [LARGE SCALE GENOMIC DNA]</scope>
    <source>
        <strain evidence="1 2">CBS 809.83</strain>
    </source>
</reference>
<proteinExistence type="predicted"/>
<sequence>MPATILVPSQHTVDATTTPFSQNVELAGWAMAGAFVRTWALGMQRRPLLERPHFHILFAAAGAGVGLLVSKFETSQLAQLEKQRDILTRRRMMRLQAASADA</sequence>
<dbReference type="PANTHER" id="PTHR39218:SF1">
    <property type="entry name" value="OXIDOREDUCTASE 14 KDA SUBUNIT, PUTATIVE (AFU_ORTHOLOGUE AFUA_1G12110)-RELATED"/>
    <property type="match status" value="1"/>
</dbReference>
<dbReference type="PANTHER" id="PTHR39218">
    <property type="entry name" value="OXIDOREDUCTASE 14 KDA SUBUNIT, PUTATIVE (AFU_ORTHOLOGUE AFUA_1G12110)-RELATED"/>
    <property type="match status" value="1"/>
</dbReference>